<dbReference type="InterPro" id="IPR037069">
    <property type="entry name" value="AcylCoA_DH/ox_N_sf"/>
</dbReference>
<dbReference type="InterPro" id="IPR036250">
    <property type="entry name" value="AcylCo_DH-like_C"/>
</dbReference>
<dbReference type="Pfam" id="PF02771">
    <property type="entry name" value="Acyl-CoA_dh_N"/>
    <property type="match status" value="1"/>
</dbReference>
<keyword evidence="4 6" id="KW-0274">FAD</keyword>
<dbReference type="InterPro" id="IPR009075">
    <property type="entry name" value="AcylCo_DH/oxidase_C"/>
</dbReference>
<dbReference type="Proteomes" id="UP000009235">
    <property type="component" value="Chromosome"/>
</dbReference>
<proteinExistence type="inferred from homology"/>
<comment type="cofactor">
    <cofactor evidence="1 6">
        <name>FAD</name>
        <dbReference type="ChEBI" id="CHEBI:57692"/>
    </cofactor>
</comment>
<evidence type="ECO:0000313" key="11">
    <source>
        <dbReference type="Proteomes" id="UP000009235"/>
    </source>
</evidence>
<evidence type="ECO:0000259" key="7">
    <source>
        <dbReference type="Pfam" id="PF00441"/>
    </source>
</evidence>
<accession>F6ER25</accession>
<evidence type="ECO:0000256" key="2">
    <source>
        <dbReference type="ARBA" id="ARBA00009347"/>
    </source>
</evidence>
<keyword evidence="3 6" id="KW-0285">Flavoprotein</keyword>
<evidence type="ECO:0000256" key="1">
    <source>
        <dbReference type="ARBA" id="ARBA00001974"/>
    </source>
</evidence>
<name>F6ER25_HOYSD</name>
<gene>
    <name evidence="10" type="ordered locus">AS9A_2265</name>
</gene>
<feature type="domain" description="Acyl-CoA oxidase/dehydrogenase middle" evidence="8">
    <location>
        <begin position="143"/>
        <end position="236"/>
    </location>
</feature>
<dbReference type="SUPFAM" id="SSF47203">
    <property type="entry name" value="Acyl-CoA dehydrogenase C-terminal domain-like"/>
    <property type="match status" value="1"/>
</dbReference>
<dbReference type="PANTHER" id="PTHR43884">
    <property type="entry name" value="ACYL-COA DEHYDROGENASE"/>
    <property type="match status" value="1"/>
</dbReference>
<organism evidence="10 11">
    <name type="scientific">Hoyosella subflava (strain DSM 45089 / JCM 17490 / NBRC 109087 / DQS3-9A1)</name>
    <name type="common">Amycolicicoccus subflavus</name>
    <dbReference type="NCBI Taxonomy" id="443218"/>
    <lineage>
        <taxon>Bacteria</taxon>
        <taxon>Bacillati</taxon>
        <taxon>Actinomycetota</taxon>
        <taxon>Actinomycetes</taxon>
        <taxon>Mycobacteriales</taxon>
        <taxon>Hoyosellaceae</taxon>
        <taxon>Hoyosella</taxon>
    </lineage>
</organism>
<evidence type="ECO:0000256" key="6">
    <source>
        <dbReference type="RuleBase" id="RU362125"/>
    </source>
</evidence>
<evidence type="ECO:0000256" key="5">
    <source>
        <dbReference type="ARBA" id="ARBA00023002"/>
    </source>
</evidence>
<evidence type="ECO:0000259" key="9">
    <source>
        <dbReference type="Pfam" id="PF02771"/>
    </source>
</evidence>
<dbReference type="Pfam" id="PF00441">
    <property type="entry name" value="Acyl-CoA_dh_1"/>
    <property type="match status" value="1"/>
</dbReference>
<dbReference type="InterPro" id="IPR009100">
    <property type="entry name" value="AcylCoA_DH/oxidase_NM_dom_sf"/>
</dbReference>
<protein>
    <submittedName>
        <fullName evidence="10">Putative Acyl-CoA dehydrogenase</fullName>
    </submittedName>
</protein>
<dbReference type="AlphaFoldDB" id="F6ER25"/>
<sequence>MSQHLNSPVERTQDRMSHDVWLPEETVQIRTEARSAIQRVLAPHAREIGQREESVDSFPWEPFRGLATAGLFGVPFGSDFGRGLAHPMLATCTVTEEIAYESSSMAGVYDGQCILVPQALSFARPELRARLIPALVAGDEAFSFATTEPDASSDLSAEAMVTTAEQNESGDFLVNGRKRWITNSVVAHWAAVLCRTGSKMTMLVIDLSSPGVRVGSPDLKMGHRGQLTADIVFENVVVPPEHVLGQPGSGLSVALSCLTRGRIGIAAAGVGVAQAAVDLAVHRLRTRQLFGGPLGRMQYWQFKMAERATEIECGRMLYQKAATRLDRGEKLVEPEAAMAKAFATRTAVDTVRDALQIHGGYGFARQVSETGESVRLEELYRDAKILEIFEGANELMQWSIARHLIGRDVTG</sequence>
<keyword evidence="5 6" id="KW-0560">Oxidoreductase</keyword>
<dbReference type="FunFam" id="1.20.140.10:FF:000001">
    <property type="entry name" value="Acyl-CoA dehydrogenase"/>
    <property type="match status" value="1"/>
</dbReference>
<feature type="domain" description="Acyl-CoA dehydrogenase/oxidase C-terminal" evidence="7">
    <location>
        <begin position="248"/>
        <end position="404"/>
    </location>
</feature>
<dbReference type="EMBL" id="CP002786">
    <property type="protein sequence ID" value="AEF40712.1"/>
    <property type="molecule type" value="Genomic_DNA"/>
</dbReference>
<dbReference type="InterPro" id="IPR046373">
    <property type="entry name" value="Acyl-CoA_Oxase/DH_mid-dom_sf"/>
</dbReference>
<feature type="domain" description="Acyl-CoA dehydrogenase/oxidase N-terminal" evidence="9">
    <location>
        <begin position="24"/>
        <end position="139"/>
    </location>
</feature>
<dbReference type="KEGG" id="asd:AS9A_2265"/>
<dbReference type="SUPFAM" id="SSF56645">
    <property type="entry name" value="Acyl-CoA dehydrogenase NM domain-like"/>
    <property type="match status" value="1"/>
</dbReference>
<dbReference type="GO" id="GO:0003995">
    <property type="term" value="F:acyl-CoA dehydrogenase activity"/>
    <property type="evidence" value="ECO:0007669"/>
    <property type="project" value="TreeGrafter"/>
</dbReference>
<dbReference type="PANTHER" id="PTHR43884:SF12">
    <property type="entry name" value="ISOVALERYL-COA DEHYDROGENASE, MITOCHONDRIAL-RELATED"/>
    <property type="match status" value="1"/>
</dbReference>
<dbReference type="GO" id="GO:0050660">
    <property type="term" value="F:flavin adenine dinucleotide binding"/>
    <property type="evidence" value="ECO:0007669"/>
    <property type="project" value="InterPro"/>
</dbReference>
<dbReference type="RefSeq" id="WP_013807061.1">
    <property type="nucleotide sequence ID" value="NC_015564.1"/>
</dbReference>
<keyword evidence="11" id="KW-1185">Reference proteome</keyword>
<evidence type="ECO:0000256" key="4">
    <source>
        <dbReference type="ARBA" id="ARBA00022827"/>
    </source>
</evidence>
<dbReference type="Pfam" id="PF02770">
    <property type="entry name" value="Acyl-CoA_dh_M"/>
    <property type="match status" value="1"/>
</dbReference>
<dbReference type="eggNOG" id="COG1960">
    <property type="taxonomic scope" value="Bacteria"/>
</dbReference>
<dbReference type="Gene3D" id="2.40.110.10">
    <property type="entry name" value="Butyryl-CoA Dehydrogenase, subunit A, domain 2"/>
    <property type="match status" value="1"/>
</dbReference>
<dbReference type="STRING" id="443218.AS9A_2265"/>
<comment type="similarity">
    <text evidence="2 6">Belongs to the acyl-CoA dehydrogenase family.</text>
</comment>
<evidence type="ECO:0000313" key="10">
    <source>
        <dbReference type="EMBL" id="AEF40712.1"/>
    </source>
</evidence>
<dbReference type="HOGENOM" id="CLU_018204_0_2_11"/>
<dbReference type="InterPro" id="IPR013786">
    <property type="entry name" value="AcylCoA_DH/ox_N"/>
</dbReference>
<dbReference type="Gene3D" id="1.20.140.10">
    <property type="entry name" value="Butyryl-CoA Dehydrogenase, subunit A, domain 3"/>
    <property type="match status" value="1"/>
</dbReference>
<evidence type="ECO:0000259" key="8">
    <source>
        <dbReference type="Pfam" id="PF02770"/>
    </source>
</evidence>
<reference evidence="10 11" key="1">
    <citation type="journal article" date="2011" name="J. Bacteriol.">
        <title>Complete genome sequence of Amycolicicoccus subflavus DQS3-9A1T, an actinomycete isolated from crude oil-polluted soil.</title>
        <authorList>
            <person name="Cai M."/>
            <person name="Chen W.M."/>
            <person name="Nie Y."/>
            <person name="Chi C.Q."/>
            <person name="Wang Y.N."/>
            <person name="Tang Y.Q."/>
            <person name="Li G.Y."/>
            <person name="Wu X.L."/>
        </authorList>
    </citation>
    <scope>NUCLEOTIDE SEQUENCE [LARGE SCALE GENOMIC DNA]</scope>
    <source>
        <strain evidence="11">DSM 45089 / DQS3-9A1</strain>
    </source>
</reference>
<evidence type="ECO:0000256" key="3">
    <source>
        <dbReference type="ARBA" id="ARBA00022630"/>
    </source>
</evidence>
<dbReference type="Gene3D" id="1.10.540.10">
    <property type="entry name" value="Acyl-CoA dehydrogenase/oxidase, N-terminal domain"/>
    <property type="match status" value="1"/>
</dbReference>
<dbReference type="InterPro" id="IPR006091">
    <property type="entry name" value="Acyl-CoA_Oxase/DH_mid-dom"/>
</dbReference>